<accession>A0A2H0FK76</accession>
<evidence type="ECO:0000313" key="2">
    <source>
        <dbReference type="Proteomes" id="UP000230778"/>
    </source>
</evidence>
<reference evidence="1 2" key="1">
    <citation type="submission" date="2017-09" db="EMBL/GenBank/DDBJ databases">
        <title>Depth-based differentiation of microbial function through sediment-hosted aquifers and enrichment of novel symbionts in the deep terrestrial subsurface.</title>
        <authorList>
            <person name="Probst A.J."/>
            <person name="Ladd B."/>
            <person name="Jarett J.K."/>
            <person name="Geller-Mcgrath D.E."/>
            <person name="Sieber C.M."/>
            <person name="Emerson J.B."/>
            <person name="Anantharaman K."/>
            <person name="Thomas B.C."/>
            <person name="Malmstrom R."/>
            <person name="Stieglmeier M."/>
            <person name="Klingl A."/>
            <person name="Woyke T."/>
            <person name="Ryan C.M."/>
            <person name="Banfield J.F."/>
        </authorList>
    </citation>
    <scope>NUCLEOTIDE SEQUENCE [LARGE SCALE GENOMIC DNA]</scope>
    <source>
        <strain evidence="1">CG18_big_fil_WC_8_21_14_2_50_37_10</strain>
    </source>
</reference>
<dbReference type="AlphaFoldDB" id="A0A2H0FK76"/>
<name>A0A2H0FK76_9BACT</name>
<dbReference type="InterPro" id="IPR014942">
    <property type="entry name" value="AbiEii"/>
</dbReference>
<protein>
    <recommendedName>
        <fullName evidence="3">Nucleotidyl transferase AbiEii/AbiGii toxin family protein</fullName>
    </recommendedName>
</protein>
<gene>
    <name evidence="1" type="ORF">COW72_01305</name>
</gene>
<organism evidence="1 2">
    <name type="scientific">Candidatus Nealsonbacteria bacterium CG18_big_fil_WC_8_21_14_2_50_37_10</name>
    <dbReference type="NCBI Taxonomy" id="1974717"/>
    <lineage>
        <taxon>Bacteria</taxon>
        <taxon>Candidatus Nealsoniibacteriota</taxon>
    </lineage>
</organism>
<dbReference type="Proteomes" id="UP000230778">
    <property type="component" value="Unassembled WGS sequence"/>
</dbReference>
<dbReference type="EMBL" id="PCUC01000066">
    <property type="protein sequence ID" value="PIQ07035.1"/>
    <property type="molecule type" value="Genomic_DNA"/>
</dbReference>
<evidence type="ECO:0000313" key="1">
    <source>
        <dbReference type="EMBL" id="PIQ07035.1"/>
    </source>
</evidence>
<sequence>MHPEAITSEQKKVFNNLKNFPEYYLAGGTALALQIGHRISVDFDLFSPNDLPDNLLKKIRKIFKVSKIKVQISHSEQLTLSLNGAQLTFVRYPYPLIFKLITYQGVKFLSVPEIAATKAYTVGRRPNFKDYVDLYFILKEKFISLPGIINICEKKYKDEFNDRLFLEQLVYLEDVIEAPIQFLKKPVTKEEMLKFFEKEIKKLKL</sequence>
<evidence type="ECO:0008006" key="3">
    <source>
        <dbReference type="Google" id="ProtNLM"/>
    </source>
</evidence>
<dbReference type="Pfam" id="PF08843">
    <property type="entry name" value="AbiEii"/>
    <property type="match status" value="1"/>
</dbReference>
<proteinExistence type="predicted"/>
<comment type="caution">
    <text evidence="1">The sequence shown here is derived from an EMBL/GenBank/DDBJ whole genome shotgun (WGS) entry which is preliminary data.</text>
</comment>